<dbReference type="Gene3D" id="2.30.42.10">
    <property type="match status" value="1"/>
</dbReference>
<evidence type="ECO:0000256" key="5">
    <source>
        <dbReference type="ARBA" id="ARBA00022692"/>
    </source>
</evidence>
<gene>
    <name evidence="13" type="primary">rasP</name>
    <name evidence="13" type="ORF">R28058_20721</name>
</gene>
<protein>
    <recommendedName>
        <fullName evidence="11">Zinc metalloprotease</fullName>
        <ecNumber evidence="11">3.4.24.-</ecNumber>
    </recommendedName>
</protein>
<dbReference type="GO" id="GO:0006508">
    <property type="term" value="P:proteolysis"/>
    <property type="evidence" value="ECO:0007669"/>
    <property type="project" value="UniProtKB-KW"/>
</dbReference>
<keyword evidence="8 11" id="KW-1133">Transmembrane helix</keyword>
<dbReference type="Pfam" id="PF17820">
    <property type="entry name" value="PDZ_6"/>
    <property type="match status" value="1"/>
</dbReference>
<evidence type="ECO:0000256" key="10">
    <source>
        <dbReference type="ARBA" id="ARBA00023136"/>
    </source>
</evidence>
<keyword evidence="7 11" id="KW-0862">Zinc</keyword>
<dbReference type="InterPro" id="IPR004387">
    <property type="entry name" value="Pept_M50_Zn"/>
</dbReference>
<evidence type="ECO:0000259" key="12">
    <source>
        <dbReference type="PROSITE" id="PS50106"/>
    </source>
</evidence>
<keyword evidence="11" id="KW-0479">Metal-binding</keyword>
<dbReference type="PANTHER" id="PTHR42837:SF2">
    <property type="entry name" value="MEMBRANE METALLOPROTEASE ARASP2, CHLOROPLASTIC-RELATED"/>
    <property type="match status" value="1"/>
</dbReference>
<sequence>MNILTILVAILAFGIIVFIHELGHFLFAKKAGVRIHEFAIGMGPKIYGFQKGETTYSIRLLPLGGYVAMEGEDSDSKDPRAFGNKSILQRASILFAGPFFNIILTVIILIPVFMYIGTPSTKLKSVVDNSAAQRAGIQAGDTITEINGKDIKSWNELSKEIQDSNGKKLNITLERDGKEKNVNLIPESKDGKYLIGIYPKNEKNILGSFTTAIKTTINMIVGMITFLGQLITGNLPGGVGQSLAGPIGVISIVADATKTGIINVLYLAAVISLNLGVLNLLPIPALDGGRLFFLFIEFLRGGKKIDPNKEGMINVIGFAVLMVFMLFVTYKDIVRLMAS</sequence>
<evidence type="ECO:0000256" key="11">
    <source>
        <dbReference type="RuleBase" id="RU362031"/>
    </source>
</evidence>
<evidence type="ECO:0000256" key="3">
    <source>
        <dbReference type="ARBA" id="ARBA00007931"/>
    </source>
</evidence>
<dbReference type="PROSITE" id="PS50106">
    <property type="entry name" value="PDZ"/>
    <property type="match status" value="1"/>
</dbReference>
<evidence type="ECO:0000313" key="14">
    <source>
        <dbReference type="Proteomes" id="UP000049127"/>
    </source>
</evidence>
<feature type="transmembrane region" description="Helical" evidence="11">
    <location>
        <begin position="311"/>
        <end position="330"/>
    </location>
</feature>
<dbReference type="Proteomes" id="UP000049127">
    <property type="component" value="Unassembled WGS sequence"/>
</dbReference>
<dbReference type="EMBL" id="CEKZ01000003">
    <property type="protein sequence ID" value="CEQ04339.1"/>
    <property type="molecule type" value="Genomic_DNA"/>
</dbReference>
<dbReference type="InterPro" id="IPR001478">
    <property type="entry name" value="PDZ"/>
</dbReference>
<dbReference type="CDD" id="cd23081">
    <property type="entry name" value="cpPDZ_EcRseP-like"/>
    <property type="match status" value="1"/>
</dbReference>
<keyword evidence="6 11" id="KW-0378">Hydrolase</keyword>
<comment type="similarity">
    <text evidence="3 11">Belongs to the peptidase M50B family.</text>
</comment>
<dbReference type="OrthoDB" id="9782003at2"/>
<evidence type="ECO:0000256" key="6">
    <source>
        <dbReference type="ARBA" id="ARBA00022801"/>
    </source>
</evidence>
<dbReference type="EC" id="3.4.24.-" evidence="11"/>
<dbReference type="InterPro" id="IPR041489">
    <property type="entry name" value="PDZ_6"/>
</dbReference>
<evidence type="ECO:0000256" key="2">
    <source>
        <dbReference type="ARBA" id="ARBA00004141"/>
    </source>
</evidence>
<keyword evidence="10 11" id="KW-0472">Membrane</keyword>
<dbReference type="InterPro" id="IPR036034">
    <property type="entry name" value="PDZ_sf"/>
</dbReference>
<evidence type="ECO:0000256" key="4">
    <source>
        <dbReference type="ARBA" id="ARBA00022670"/>
    </source>
</evidence>
<feature type="domain" description="PDZ" evidence="12">
    <location>
        <begin position="123"/>
        <end position="153"/>
    </location>
</feature>
<dbReference type="SMART" id="SM00228">
    <property type="entry name" value="PDZ"/>
    <property type="match status" value="1"/>
</dbReference>
<dbReference type="NCBIfam" id="TIGR00054">
    <property type="entry name" value="RIP metalloprotease RseP"/>
    <property type="match status" value="1"/>
</dbReference>
<evidence type="ECO:0000256" key="1">
    <source>
        <dbReference type="ARBA" id="ARBA00001947"/>
    </source>
</evidence>
<comment type="subcellular location">
    <subcellularLocation>
        <location evidence="2">Membrane</location>
        <topology evidence="2">Multi-pass membrane protein</topology>
    </subcellularLocation>
</comment>
<feature type="transmembrane region" description="Helical" evidence="11">
    <location>
        <begin position="216"/>
        <end position="235"/>
    </location>
</feature>
<organism evidence="13 14">
    <name type="scientific">Paraclostridium sordellii</name>
    <name type="common">Clostridium sordellii</name>
    <dbReference type="NCBI Taxonomy" id="1505"/>
    <lineage>
        <taxon>Bacteria</taxon>
        <taxon>Bacillati</taxon>
        <taxon>Bacillota</taxon>
        <taxon>Clostridia</taxon>
        <taxon>Peptostreptococcales</taxon>
        <taxon>Peptostreptococcaceae</taxon>
        <taxon>Paraclostridium</taxon>
    </lineage>
</organism>
<feature type="transmembrane region" description="Helical" evidence="11">
    <location>
        <begin position="93"/>
        <end position="116"/>
    </location>
</feature>
<dbReference type="AlphaFoldDB" id="A0A0C7R8P0"/>
<reference evidence="13 14" key="1">
    <citation type="submission" date="2015-01" db="EMBL/GenBank/DDBJ databases">
        <authorList>
            <person name="Aslett A.Martin."/>
            <person name="De Silva Nishadi"/>
        </authorList>
    </citation>
    <scope>NUCLEOTIDE SEQUENCE [LARGE SCALE GENOMIC DNA]</scope>
    <source>
        <strain evidence="13 14">R28058</strain>
    </source>
</reference>
<feature type="transmembrane region" description="Helical" evidence="11">
    <location>
        <begin position="6"/>
        <end position="27"/>
    </location>
</feature>
<dbReference type="PANTHER" id="PTHR42837">
    <property type="entry name" value="REGULATOR OF SIGMA-E PROTEASE RSEP"/>
    <property type="match status" value="1"/>
</dbReference>
<dbReference type="RefSeq" id="WP_055336109.1">
    <property type="nucleotide sequence ID" value="NZ_CDNF01000014.1"/>
</dbReference>
<proteinExistence type="inferred from homology"/>
<dbReference type="GO" id="GO:0046872">
    <property type="term" value="F:metal ion binding"/>
    <property type="evidence" value="ECO:0007669"/>
    <property type="project" value="UniProtKB-KW"/>
</dbReference>
<dbReference type="SUPFAM" id="SSF50156">
    <property type="entry name" value="PDZ domain-like"/>
    <property type="match status" value="1"/>
</dbReference>
<keyword evidence="9 11" id="KW-0482">Metalloprotease</keyword>
<dbReference type="GO" id="GO:0016020">
    <property type="term" value="C:membrane"/>
    <property type="evidence" value="ECO:0007669"/>
    <property type="project" value="UniProtKB-SubCell"/>
</dbReference>
<keyword evidence="4" id="KW-0645">Protease</keyword>
<dbReference type="Pfam" id="PF02163">
    <property type="entry name" value="Peptidase_M50"/>
    <property type="match status" value="1"/>
</dbReference>
<comment type="cofactor">
    <cofactor evidence="1 11">
        <name>Zn(2+)</name>
        <dbReference type="ChEBI" id="CHEBI:29105"/>
    </cofactor>
</comment>
<dbReference type="InterPro" id="IPR008915">
    <property type="entry name" value="Peptidase_M50"/>
</dbReference>
<name>A0A0C7R8P0_PARSO</name>
<evidence type="ECO:0000256" key="8">
    <source>
        <dbReference type="ARBA" id="ARBA00022989"/>
    </source>
</evidence>
<evidence type="ECO:0000256" key="7">
    <source>
        <dbReference type="ARBA" id="ARBA00022833"/>
    </source>
</evidence>
<accession>A0A0C7R8P0</accession>
<dbReference type="GO" id="GO:0004222">
    <property type="term" value="F:metalloendopeptidase activity"/>
    <property type="evidence" value="ECO:0007669"/>
    <property type="project" value="InterPro"/>
</dbReference>
<dbReference type="CDD" id="cd06163">
    <property type="entry name" value="S2P-M50_PDZ_RseP-like"/>
    <property type="match status" value="1"/>
</dbReference>
<evidence type="ECO:0000256" key="9">
    <source>
        <dbReference type="ARBA" id="ARBA00023049"/>
    </source>
</evidence>
<keyword evidence="5 11" id="KW-0812">Transmembrane</keyword>
<evidence type="ECO:0000313" key="13">
    <source>
        <dbReference type="EMBL" id="CEQ04339.1"/>
    </source>
</evidence>